<dbReference type="Gene3D" id="3.20.80.10">
    <property type="entry name" value="Regulatory factor, effector binding domain"/>
    <property type="match status" value="1"/>
</dbReference>
<proteinExistence type="inferred from homology"/>
<protein>
    <submittedName>
        <fullName evidence="2">Heme-binding-like protein At3g10130, chloroplastic</fullName>
    </submittedName>
</protein>
<evidence type="ECO:0000256" key="1">
    <source>
        <dbReference type="ARBA" id="ARBA00009817"/>
    </source>
</evidence>
<reference evidence="2" key="1">
    <citation type="submission" date="2015-07" db="EMBL/GenBank/DDBJ databases">
        <title>Transcriptome Assembly of Anthurium amnicola.</title>
        <authorList>
            <person name="Suzuki J."/>
        </authorList>
    </citation>
    <scope>NUCLEOTIDE SEQUENCE</scope>
</reference>
<dbReference type="AlphaFoldDB" id="A0A1D1Y979"/>
<evidence type="ECO:0000313" key="2">
    <source>
        <dbReference type="EMBL" id="JAT51176.1"/>
    </source>
</evidence>
<dbReference type="InterPro" id="IPR011256">
    <property type="entry name" value="Reg_factor_effector_dom_sf"/>
</dbReference>
<organism evidence="2">
    <name type="scientific">Anthurium amnicola</name>
    <dbReference type="NCBI Taxonomy" id="1678845"/>
    <lineage>
        <taxon>Eukaryota</taxon>
        <taxon>Viridiplantae</taxon>
        <taxon>Streptophyta</taxon>
        <taxon>Embryophyta</taxon>
        <taxon>Tracheophyta</taxon>
        <taxon>Spermatophyta</taxon>
        <taxon>Magnoliopsida</taxon>
        <taxon>Liliopsida</taxon>
        <taxon>Araceae</taxon>
        <taxon>Pothoideae</taxon>
        <taxon>Potheae</taxon>
        <taxon>Anthurium</taxon>
    </lineage>
</organism>
<accession>A0A1D1Y979</accession>
<dbReference type="Pfam" id="PF04832">
    <property type="entry name" value="SOUL"/>
    <property type="match status" value="2"/>
</dbReference>
<dbReference type="EMBL" id="GDJX01016760">
    <property type="protein sequence ID" value="JAT51176.1"/>
    <property type="molecule type" value="Transcribed_RNA"/>
</dbReference>
<comment type="similarity">
    <text evidence="1">Belongs to the HEBP family.</text>
</comment>
<dbReference type="InterPro" id="IPR006917">
    <property type="entry name" value="SOUL_heme-bd"/>
</dbReference>
<dbReference type="PANTHER" id="PTHR11220:SF54">
    <property type="entry name" value="OS02G0533200 PROTEIN"/>
    <property type="match status" value="1"/>
</dbReference>
<dbReference type="SUPFAM" id="SSF55136">
    <property type="entry name" value="Probable bacterial effector-binding domain"/>
    <property type="match status" value="2"/>
</dbReference>
<gene>
    <name evidence="2" type="primary">At3g10130_3</name>
    <name evidence="2" type="ORF">g.63806</name>
</gene>
<dbReference type="PANTHER" id="PTHR11220">
    <property type="entry name" value="HEME-BINDING PROTEIN-RELATED"/>
    <property type="match status" value="1"/>
</dbReference>
<name>A0A1D1Y979_9ARAE</name>
<sequence length="310" mass="34797">MVLCDPASAISSPGFPRRCEPTFRRHVNPRRGLTPVRAAAAERRGAEGGAPPQRRTLSALEARVSLVAALASQTFSLSQRVLGEFLSEAAKYSTSARRFGEPRNLEEALMAIPDLETVNFKVLKRAEQYEIREVESYFVAETTMRGKRGFDFNSSGQAFNVLAAYLFGKNTASEQMKMTTPVFTRKEQSVGERMEMTTPVITKKVRDEDNWQMSFVMPSHYGGNLPSPMDPSVRIKEVPRKIVAVTAFSGLVADEVVKQKESRLREALRTESEFQVKKNALVEVAQFNPPFTLPFTRRNEVSLELEKINK</sequence>